<sequence length="180" mass="20787">MEGFTNFVSYRPQMRYYSDPPNTGFNGYTYVNSFNPVSQSHIRAQRRNWSYNFPYPYPHPYMYCPEYTSGPLFMQGVTYIHTGRIYTEEVPVPIYREGSSYFHNGYYEPINKGFDPGAMPNLAQNPEKTDNTIKEKEPINIAEPLVDMSVGDIEGNQTPTSYELLKGFISLITKTKELNP</sequence>
<dbReference type="AlphaFoldDB" id="A0A834ILY7"/>
<accession>A0A834ILY7</accession>
<gene>
    <name evidence="1" type="ORF">GWI33_004062</name>
</gene>
<evidence type="ECO:0000313" key="2">
    <source>
        <dbReference type="Proteomes" id="UP000625711"/>
    </source>
</evidence>
<evidence type="ECO:0000313" key="1">
    <source>
        <dbReference type="EMBL" id="KAF7281901.1"/>
    </source>
</evidence>
<dbReference type="EMBL" id="JAACXV010000214">
    <property type="protein sequence ID" value="KAF7281901.1"/>
    <property type="molecule type" value="Genomic_DNA"/>
</dbReference>
<dbReference type="Proteomes" id="UP000625711">
    <property type="component" value="Unassembled WGS sequence"/>
</dbReference>
<comment type="caution">
    <text evidence="1">The sequence shown here is derived from an EMBL/GenBank/DDBJ whole genome shotgun (WGS) entry which is preliminary data.</text>
</comment>
<reference evidence="1" key="1">
    <citation type="submission" date="2020-08" db="EMBL/GenBank/DDBJ databases">
        <title>Genome sequencing and assembly of the red palm weevil Rhynchophorus ferrugineus.</title>
        <authorList>
            <person name="Dias G.B."/>
            <person name="Bergman C.M."/>
            <person name="Manee M."/>
        </authorList>
    </citation>
    <scope>NUCLEOTIDE SEQUENCE</scope>
    <source>
        <strain evidence="1">AA-2017</strain>
        <tissue evidence="1">Whole larva</tissue>
    </source>
</reference>
<organism evidence="1 2">
    <name type="scientific">Rhynchophorus ferrugineus</name>
    <name type="common">Red palm weevil</name>
    <name type="synonym">Curculio ferrugineus</name>
    <dbReference type="NCBI Taxonomy" id="354439"/>
    <lineage>
        <taxon>Eukaryota</taxon>
        <taxon>Metazoa</taxon>
        <taxon>Ecdysozoa</taxon>
        <taxon>Arthropoda</taxon>
        <taxon>Hexapoda</taxon>
        <taxon>Insecta</taxon>
        <taxon>Pterygota</taxon>
        <taxon>Neoptera</taxon>
        <taxon>Endopterygota</taxon>
        <taxon>Coleoptera</taxon>
        <taxon>Polyphaga</taxon>
        <taxon>Cucujiformia</taxon>
        <taxon>Curculionidae</taxon>
        <taxon>Dryophthorinae</taxon>
        <taxon>Rhynchophorus</taxon>
    </lineage>
</organism>
<name>A0A834ILY7_RHYFE</name>
<proteinExistence type="predicted"/>
<keyword evidence="2" id="KW-1185">Reference proteome</keyword>
<protein>
    <submittedName>
        <fullName evidence="1">Uncharacterized protein</fullName>
    </submittedName>
</protein>